<dbReference type="Pfam" id="PF15575">
    <property type="entry name" value="Imm49"/>
    <property type="match status" value="1"/>
</dbReference>
<dbReference type="InterPro" id="IPR029074">
    <property type="entry name" value="Imm49"/>
</dbReference>
<protein>
    <submittedName>
        <fullName evidence="1">Uncharacterized protein</fullName>
    </submittedName>
</protein>
<sequence length="290" mass="33686">MIEKIKLHQHYDSPVFLLERKYSEGVTKYYDQDSPKSPGPLWFSDAGDAFAAALALNKSKQKVLRRLKICLQLRTAQFLRATHAGQPITIEVDGNTWHETGNGDRSFVRVGEWLDAYELSLILRDTTARNFLMQMPDELLMEARSRSSEKLFYLTQIQFIKSLYDAEKNSVEYFQRMYQAAMDVEIGPDTHPSRRQMLDKIMIPVVELFGIILGQDENSYQQAMDLALRDHEAWFTKDDSAMQNSGGWYSTRLLAMAALAWDQRQYQPLYAEPIFKQYIPEWLVKGDFKD</sequence>
<evidence type="ECO:0000313" key="2">
    <source>
        <dbReference type="Proteomes" id="UP000244906"/>
    </source>
</evidence>
<dbReference type="OrthoDB" id="6379120at2"/>
<evidence type="ECO:0000313" key="1">
    <source>
        <dbReference type="EMBL" id="PVZ72341.1"/>
    </source>
</evidence>
<dbReference type="RefSeq" id="WP_116685927.1">
    <property type="nucleotide sequence ID" value="NZ_CAWNYD010000001.1"/>
</dbReference>
<organism evidence="1 2">
    <name type="scientific">Pelagibaculum spongiae</name>
    <dbReference type="NCBI Taxonomy" id="2080658"/>
    <lineage>
        <taxon>Bacteria</taxon>
        <taxon>Pseudomonadati</taxon>
        <taxon>Pseudomonadota</taxon>
        <taxon>Gammaproteobacteria</taxon>
        <taxon>Oceanospirillales</taxon>
        <taxon>Pelagibaculum</taxon>
    </lineage>
</organism>
<gene>
    <name evidence="1" type="ORF">DC094_04860</name>
</gene>
<dbReference type="Proteomes" id="UP000244906">
    <property type="component" value="Unassembled WGS sequence"/>
</dbReference>
<keyword evidence="2" id="KW-1185">Reference proteome</keyword>
<dbReference type="AlphaFoldDB" id="A0A2V1GZ46"/>
<reference evidence="1 2" key="1">
    <citation type="submission" date="2018-04" db="EMBL/GenBank/DDBJ databases">
        <title>Thalassorhabdus spongiae gen. nov., sp. nov., isolated from a marine sponge in South-West Iceland.</title>
        <authorList>
            <person name="Knobloch S."/>
            <person name="Daussin A."/>
            <person name="Johannsson R."/>
            <person name="Marteinsson V.T."/>
        </authorList>
    </citation>
    <scope>NUCLEOTIDE SEQUENCE [LARGE SCALE GENOMIC DNA]</scope>
    <source>
        <strain evidence="1 2">Hp12</strain>
    </source>
</reference>
<name>A0A2V1GZ46_9GAMM</name>
<dbReference type="EMBL" id="QDDL01000001">
    <property type="protein sequence ID" value="PVZ72341.1"/>
    <property type="molecule type" value="Genomic_DNA"/>
</dbReference>
<comment type="caution">
    <text evidence="1">The sequence shown here is derived from an EMBL/GenBank/DDBJ whole genome shotgun (WGS) entry which is preliminary data.</text>
</comment>
<proteinExistence type="predicted"/>
<accession>A0A2V1GZ46</accession>